<proteinExistence type="predicted"/>
<evidence type="ECO:0000313" key="2">
    <source>
        <dbReference type="EMBL" id="CAI9264299.1"/>
    </source>
</evidence>
<reference evidence="2" key="1">
    <citation type="submission" date="2023-04" db="EMBL/GenBank/DDBJ databases">
        <authorList>
            <person name="Vijverberg K."/>
            <person name="Xiong W."/>
            <person name="Schranz E."/>
        </authorList>
    </citation>
    <scope>NUCLEOTIDE SEQUENCE</scope>
</reference>
<accession>A0AA35Y297</accession>
<dbReference type="InterPro" id="IPR004330">
    <property type="entry name" value="FAR1_DNA_bnd_dom"/>
</dbReference>
<dbReference type="PANTHER" id="PTHR46328">
    <property type="entry name" value="FAR-RED IMPAIRED RESPONSIVE (FAR1) FAMILY PROTEIN-RELATED"/>
    <property type="match status" value="1"/>
</dbReference>
<evidence type="ECO:0000313" key="3">
    <source>
        <dbReference type="Proteomes" id="UP001177003"/>
    </source>
</evidence>
<gene>
    <name evidence="2" type="ORF">LSALG_LOCUS4953</name>
</gene>
<keyword evidence="3" id="KW-1185">Reference proteome</keyword>
<sequence>MTLMCGFFGIGSTSESEKINNDDVNLGCDEGARNDQSISEKVFDTPNDAYTFYNDYAFLHGFGIRIHWKLKNKTANEHYRKTYVCNKEGFKCLKVNNSSGKVIKRRREVRTGCKVTIRISKQKDEKWIVDKFNGTHNHALSLTPPKVMKHRSHGKFHHTMECRSLMVQFGQADLKPSQIKKAINAMKTSDEANVTSK</sequence>
<feature type="domain" description="FAR1" evidence="1">
    <location>
        <begin position="51"/>
        <end position="140"/>
    </location>
</feature>
<dbReference type="PANTHER" id="PTHR46328:SF41">
    <property type="entry name" value="FAR1 DNA BINDING DOMAIN, FHY3_FAR1 FAMILY-RELATED"/>
    <property type="match status" value="1"/>
</dbReference>
<dbReference type="AlphaFoldDB" id="A0AA35Y297"/>
<dbReference type="Proteomes" id="UP001177003">
    <property type="component" value="Chromosome 0"/>
</dbReference>
<organism evidence="2 3">
    <name type="scientific">Lactuca saligna</name>
    <name type="common">Willowleaf lettuce</name>
    <dbReference type="NCBI Taxonomy" id="75948"/>
    <lineage>
        <taxon>Eukaryota</taxon>
        <taxon>Viridiplantae</taxon>
        <taxon>Streptophyta</taxon>
        <taxon>Embryophyta</taxon>
        <taxon>Tracheophyta</taxon>
        <taxon>Spermatophyta</taxon>
        <taxon>Magnoliopsida</taxon>
        <taxon>eudicotyledons</taxon>
        <taxon>Gunneridae</taxon>
        <taxon>Pentapetalae</taxon>
        <taxon>asterids</taxon>
        <taxon>campanulids</taxon>
        <taxon>Asterales</taxon>
        <taxon>Asteraceae</taxon>
        <taxon>Cichorioideae</taxon>
        <taxon>Cichorieae</taxon>
        <taxon>Lactucinae</taxon>
        <taxon>Lactuca</taxon>
    </lineage>
</organism>
<dbReference type="EMBL" id="OX465086">
    <property type="protein sequence ID" value="CAI9264299.1"/>
    <property type="molecule type" value="Genomic_DNA"/>
</dbReference>
<protein>
    <recommendedName>
        <fullName evidence="1">FAR1 domain-containing protein</fullName>
    </recommendedName>
</protein>
<dbReference type="Pfam" id="PF03101">
    <property type="entry name" value="FAR1"/>
    <property type="match status" value="1"/>
</dbReference>
<evidence type="ECO:0000259" key="1">
    <source>
        <dbReference type="Pfam" id="PF03101"/>
    </source>
</evidence>
<name>A0AA35Y297_LACSI</name>